<dbReference type="Proteomes" id="UP000789702">
    <property type="component" value="Unassembled WGS sequence"/>
</dbReference>
<name>A0ACA9NGJ9_9GLOM</name>
<proteinExistence type="predicted"/>
<organism evidence="1 2">
    <name type="scientific">Dentiscutata heterogama</name>
    <dbReference type="NCBI Taxonomy" id="1316150"/>
    <lineage>
        <taxon>Eukaryota</taxon>
        <taxon>Fungi</taxon>
        <taxon>Fungi incertae sedis</taxon>
        <taxon>Mucoromycota</taxon>
        <taxon>Glomeromycotina</taxon>
        <taxon>Glomeromycetes</taxon>
        <taxon>Diversisporales</taxon>
        <taxon>Gigasporaceae</taxon>
        <taxon>Dentiscutata</taxon>
    </lineage>
</organism>
<evidence type="ECO:0000313" key="2">
    <source>
        <dbReference type="Proteomes" id="UP000789702"/>
    </source>
</evidence>
<reference evidence="1" key="1">
    <citation type="submission" date="2021-06" db="EMBL/GenBank/DDBJ databases">
        <authorList>
            <person name="Kallberg Y."/>
            <person name="Tangrot J."/>
            <person name="Rosling A."/>
        </authorList>
    </citation>
    <scope>NUCLEOTIDE SEQUENCE</scope>
    <source>
        <strain evidence="1">IL203A</strain>
    </source>
</reference>
<comment type="caution">
    <text evidence="1">The sequence shown here is derived from an EMBL/GenBank/DDBJ whole genome shotgun (WGS) entry which is preliminary data.</text>
</comment>
<accession>A0ACA9NGJ9</accession>
<evidence type="ECO:0000313" key="1">
    <source>
        <dbReference type="EMBL" id="CAG8650074.1"/>
    </source>
</evidence>
<keyword evidence="2" id="KW-1185">Reference proteome</keyword>
<feature type="non-terminal residue" evidence="1">
    <location>
        <position position="533"/>
    </location>
</feature>
<protein>
    <submittedName>
        <fullName evidence="1">4369_t:CDS:1</fullName>
    </submittedName>
</protein>
<gene>
    <name evidence="1" type="ORF">DHETER_LOCUS9253</name>
</gene>
<sequence length="533" mass="59946">MSLESGGQNKSINENLTKETSTSTLQDTIITSTPIVQQSPTIFHKSPVIISQKSQVPNSRIPTFKNAQPKTTSSTVIKSSVKKDDSKDSYDNEKETQNTFEFSENVQKNNLNDLGGDVSNLSHLNGGTLNLSESSGIVSSAGNSAGVDIGTSGSTSSTTSTSGTTTSISPPFSPIPEIPLSESPLIGTSDTSKKSRNTFQFQSQSVGLATGHLRRWHSSHSGLHYTKSTTFGKSDSENDDIRTIYERWKLRLPKDDLIFDQFSSCVDRLEKKEAERSLKWASWVSSNKFVKKSGKFGCSSYVFPWDKKMLLTLPSQHEKQIDLDIPRTLHSHIMFRSRYGPGQRALFNILRAFSNYNTQIGYCQGMTNIVTILLMYYTEENAFIMLTKLFTKCNLHNLFIPGFPALLESFYVQEKLLLKYTPKIASQFNKIQLTTTAYATRWYITLFTSDVVPHHTVLRIWDLLMLHGFDILYFVAVALLKYHKAKLITSSFEHTMLMLSTTLVITNDDRLIKKVKKMFDYKGRKGLIDTLKA</sequence>
<dbReference type="EMBL" id="CAJVPU010015977">
    <property type="protein sequence ID" value="CAG8650074.1"/>
    <property type="molecule type" value="Genomic_DNA"/>
</dbReference>